<feature type="domain" description="HMA" evidence="2">
    <location>
        <begin position="134"/>
        <end position="201"/>
    </location>
</feature>
<dbReference type="CDD" id="cd00371">
    <property type="entry name" value="HMA"/>
    <property type="match status" value="2"/>
</dbReference>
<protein>
    <recommendedName>
        <fullName evidence="2">HMA domain-containing protein</fullName>
    </recommendedName>
</protein>
<proteinExistence type="predicted"/>
<name>A0A9D5C6C1_9LILI</name>
<feature type="compositionally biased region" description="Basic and acidic residues" evidence="1">
    <location>
        <begin position="1"/>
        <end position="19"/>
    </location>
</feature>
<evidence type="ECO:0000259" key="2">
    <source>
        <dbReference type="PROSITE" id="PS50846"/>
    </source>
</evidence>
<dbReference type="Pfam" id="PF00403">
    <property type="entry name" value="HMA"/>
    <property type="match status" value="2"/>
</dbReference>
<dbReference type="EMBL" id="JAGGNH010000007">
    <property type="protein sequence ID" value="KAJ0967311.1"/>
    <property type="molecule type" value="Genomic_DNA"/>
</dbReference>
<reference evidence="3" key="1">
    <citation type="submission" date="2021-03" db="EMBL/GenBank/DDBJ databases">
        <authorList>
            <person name="Li Z."/>
            <person name="Yang C."/>
        </authorList>
    </citation>
    <scope>NUCLEOTIDE SEQUENCE</scope>
    <source>
        <strain evidence="3">Dzin_1.0</strain>
        <tissue evidence="3">Leaf</tissue>
    </source>
</reference>
<feature type="compositionally biased region" description="Gly residues" evidence="1">
    <location>
        <begin position="20"/>
        <end position="29"/>
    </location>
</feature>
<feature type="region of interest" description="Disordered" evidence="1">
    <location>
        <begin position="86"/>
        <end position="133"/>
    </location>
</feature>
<dbReference type="SUPFAM" id="SSF55008">
    <property type="entry name" value="HMA, heavy metal-associated domain"/>
    <property type="match status" value="2"/>
</dbReference>
<sequence>MGEDNKEKKKEGDGGKKEGGGGGGGGGGQVTVVLKVDMHCEGCAKKVKKSVKGFEGVESVAVDHGSNKLTVIGKVDPWKLRDRVEEKTRKKVELISPKDQPKKDDSSAKKADVPDGGSKDAKKPDEKKAKQVTASTVVLKIRLHCEGCIQRIRKTILKIKGVESVVFEAAKDLVTVKGTMDVKGLPATLKEKLKRSVEIVPAKKEGGDAGGEKKEKGGDGGGEKKEKGGDGGGEKKKEGGGGGGGGEKKDEKAAAAAPAMTMPAPVMEANKMDYYGPAGPYGYRIEMVHPPQLFSDENPNACSVM</sequence>
<feature type="region of interest" description="Disordered" evidence="1">
    <location>
        <begin position="1"/>
        <end position="30"/>
    </location>
</feature>
<organism evidence="3 4">
    <name type="scientific">Dioscorea zingiberensis</name>
    <dbReference type="NCBI Taxonomy" id="325984"/>
    <lineage>
        <taxon>Eukaryota</taxon>
        <taxon>Viridiplantae</taxon>
        <taxon>Streptophyta</taxon>
        <taxon>Embryophyta</taxon>
        <taxon>Tracheophyta</taxon>
        <taxon>Spermatophyta</taxon>
        <taxon>Magnoliopsida</taxon>
        <taxon>Liliopsida</taxon>
        <taxon>Dioscoreales</taxon>
        <taxon>Dioscoreaceae</taxon>
        <taxon>Dioscorea</taxon>
    </lineage>
</organism>
<dbReference type="AlphaFoldDB" id="A0A9D5C6C1"/>
<feature type="region of interest" description="Disordered" evidence="1">
    <location>
        <begin position="200"/>
        <end position="258"/>
    </location>
</feature>
<dbReference type="PANTHER" id="PTHR46413">
    <property type="entry name" value="HEAVY METAL-ASSOCIATED ISOPRENYLATED PLANT PROTEIN 6"/>
    <property type="match status" value="1"/>
</dbReference>
<gene>
    <name evidence="3" type="ORF">J5N97_024228</name>
</gene>
<feature type="compositionally biased region" description="Basic and acidic residues" evidence="1">
    <location>
        <begin position="99"/>
        <end position="129"/>
    </location>
</feature>
<dbReference type="OrthoDB" id="689350at2759"/>
<dbReference type="PANTHER" id="PTHR46413:SF1">
    <property type="entry name" value="HEAVY METAL-ASSOCIATED ISOPRENYLATED PLANT PROTEIN 6"/>
    <property type="match status" value="1"/>
</dbReference>
<accession>A0A9D5C6C1</accession>
<dbReference type="PROSITE" id="PS50846">
    <property type="entry name" value="HMA_2"/>
    <property type="match status" value="2"/>
</dbReference>
<dbReference type="GO" id="GO:0046872">
    <property type="term" value="F:metal ion binding"/>
    <property type="evidence" value="ECO:0007669"/>
    <property type="project" value="InterPro"/>
</dbReference>
<feature type="compositionally biased region" description="Basic and acidic residues" evidence="1">
    <location>
        <begin position="200"/>
        <end position="239"/>
    </location>
</feature>
<dbReference type="InterPro" id="IPR044594">
    <property type="entry name" value="HIPP01/3/5/6"/>
</dbReference>
<reference evidence="3" key="2">
    <citation type="journal article" date="2022" name="Hortic Res">
        <title>The genome of Dioscorea zingiberensis sheds light on the biosynthesis, origin and evolution of the medicinally important diosgenin saponins.</title>
        <authorList>
            <person name="Li Y."/>
            <person name="Tan C."/>
            <person name="Li Z."/>
            <person name="Guo J."/>
            <person name="Li S."/>
            <person name="Chen X."/>
            <person name="Wang C."/>
            <person name="Dai X."/>
            <person name="Yang H."/>
            <person name="Song W."/>
            <person name="Hou L."/>
            <person name="Xu J."/>
            <person name="Tong Z."/>
            <person name="Xu A."/>
            <person name="Yuan X."/>
            <person name="Wang W."/>
            <person name="Yang Q."/>
            <person name="Chen L."/>
            <person name="Sun Z."/>
            <person name="Wang K."/>
            <person name="Pan B."/>
            <person name="Chen J."/>
            <person name="Bao Y."/>
            <person name="Liu F."/>
            <person name="Qi X."/>
            <person name="Gang D.R."/>
            <person name="Wen J."/>
            <person name="Li J."/>
        </authorList>
    </citation>
    <scope>NUCLEOTIDE SEQUENCE</scope>
    <source>
        <strain evidence="3">Dzin_1.0</strain>
    </source>
</reference>
<dbReference type="InterPro" id="IPR006121">
    <property type="entry name" value="HMA_dom"/>
</dbReference>
<keyword evidence="4" id="KW-1185">Reference proteome</keyword>
<evidence type="ECO:0000313" key="4">
    <source>
        <dbReference type="Proteomes" id="UP001085076"/>
    </source>
</evidence>
<comment type="caution">
    <text evidence="3">The sequence shown here is derived from an EMBL/GenBank/DDBJ whole genome shotgun (WGS) entry which is preliminary data.</text>
</comment>
<evidence type="ECO:0000256" key="1">
    <source>
        <dbReference type="SAM" id="MobiDB-lite"/>
    </source>
</evidence>
<dbReference type="Proteomes" id="UP001085076">
    <property type="component" value="Miscellaneous, Linkage group lg07"/>
</dbReference>
<feature type="domain" description="HMA" evidence="2">
    <location>
        <begin position="29"/>
        <end position="92"/>
    </location>
</feature>
<evidence type="ECO:0000313" key="3">
    <source>
        <dbReference type="EMBL" id="KAJ0967311.1"/>
    </source>
</evidence>
<dbReference type="Gene3D" id="3.30.70.100">
    <property type="match status" value="2"/>
</dbReference>
<dbReference type="InterPro" id="IPR036163">
    <property type="entry name" value="HMA_dom_sf"/>
</dbReference>